<keyword evidence="10" id="KW-0007">Acetylation</keyword>
<dbReference type="SUPFAM" id="SSF52113">
    <property type="entry name" value="BRCT domain"/>
    <property type="match status" value="1"/>
</dbReference>
<feature type="compositionally biased region" description="Basic and acidic residues" evidence="14">
    <location>
        <begin position="1987"/>
        <end position="2001"/>
    </location>
</feature>
<feature type="compositionally biased region" description="Acidic residues" evidence="14">
    <location>
        <begin position="10"/>
        <end position="20"/>
    </location>
</feature>
<dbReference type="Pfam" id="PF00498">
    <property type="entry name" value="FHA"/>
    <property type="match status" value="1"/>
</dbReference>
<keyword evidence="18" id="KW-1185">Reference proteome</keyword>
<feature type="compositionally biased region" description="Basic and acidic residues" evidence="14">
    <location>
        <begin position="1958"/>
        <end position="1970"/>
    </location>
</feature>
<comment type="subcellular location">
    <subcellularLocation>
        <location evidence="2">Chromosome</location>
    </subcellularLocation>
    <subcellularLocation>
        <location evidence="1">Nucleus</location>
    </subcellularLocation>
</comment>
<evidence type="ECO:0000313" key="17">
    <source>
        <dbReference type="Ensembl" id="ENSOTSP00005153286.1"/>
    </source>
</evidence>
<feature type="compositionally biased region" description="Polar residues" evidence="14">
    <location>
        <begin position="820"/>
        <end position="830"/>
    </location>
</feature>
<feature type="compositionally biased region" description="Polar residues" evidence="14">
    <location>
        <begin position="1006"/>
        <end position="1021"/>
    </location>
</feature>
<keyword evidence="6" id="KW-0597">Phosphoprotein</keyword>
<reference evidence="17" key="3">
    <citation type="submission" date="2025-09" db="UniProtKB">
        <authorList>
            <consortium name="Ensembl"/>
        </authorList>
    </citation>
    <scope>IDENTIFICATION</scope>
</reference>
<evidence type="ECO:0000256" key="6">
    <source>
        <dbReference type="ARBA" id="ARBA00022553"/>
    </source>
</evidence>
<evidence type="ECO:0000256" key="5">
    <source>
        <dbReference type="ARBA" id="ARBA00022499"/>
    </source>
</evidence>
<keyword evidence="4" id="KW-0158">Chromosome</keyword>
<dbReference type="CDD" id="cd22665">
    <property type="entry name" value="FHA_MDC1"/>
    <property type="match status" value="1"/>
</dbReference>
<evidence type="ECO:0000259" key="16">
    <source>
        <dbReference type="PROSITE" id="PS50172"/>
    </source>
</evidence>
<feature type="compositionally biased region" description="Acidic residues" evidence="14">
    <location>
        <begin position="651"/>
        <end position="661"/>
    </location>
</feature>
<dbReference type="PROSITE" id="PS50172">
    <property type="entry name" value="BRCT"/>
    <property type="match status" value="1"/>
</dbReference>
<feature type="region of interest" description="Disordered" evidence="14">
    <location>
        <begin position="631"/>
        <end position="765"/>
    </location>
</feature>
<feature type="compositionally biased region" description="Polar residues" evidence="14">
    <location>
        <begin position="756"/>
        <end position="765"/>
    </location>
</feature>
<name>A0AAZ3SJR4_ONCTS</name>
<feature type="compositionally biased region" description="Low complexity" evidence="14">
    <location>
        <begin position="1763"/>
        <end position="1774"/>
    </location>
</feature>
<feature type="compositionally biased region" description="Acidic residues" evidence="14">
    <location>
        <begin position="1071"/>
        <end position="1081"/>
    </location>
</feature>
<dbReference type="PANTHER" id="PTHR23196">
    <property type="entry name" value="PAX TRANSCRIPTION ACTIVATION DOMAIN INTERACTING PROTEIN"/>
    <property type="match status" value="1"/>
</dbReference>
<evidence type="ECO:0000256" key="1">
    <source>
        <dbReference type="ARBA" id="ARBA00004123"/>
    </source>
</evidence>
<dbReference type="InterPro" id="IPR008984">
    <property type="entry name" value="SMAD_FHA_dom_sf"/>
</dbReference>
<feature type="compositionally biased region" description="Polar residues" evidence="14">
    <location>
        <begin position="1052"/>
        <end position="1065"/>
    </location>
</feature>
<protein>
    <recommendedName>
        <fullName evidence="3">Mediator of DNA damage checkpoint protein 1</fullName>
    </recommendedName>
</protein>
<dbReference type="InterPro" id="IPR000253">
    <property type="entry name" value="FHA_dom"/>
</dbReference>
<feature type="compositionally biased region" description="Acidic residues" evidence="14">
    <location>
        <begin position="386"/>
        <end position="396"/>
    </location>
</feature>
<keyword evidence="11" id="KW-0234">DNA repair</keyword>
<dbReference type="Ensembl" id="ENSOTST00005179762.1">
    <property type="protein sequence ID" value="ENSOTSP00005153286.1"/>
    <property type="gene ID" value="ENSOTSG00005057653.1"/>
</dbReference>
<keyword evidence="5" id="KW-1017">Isopeptide bond</keyword>
<evidence type="ECO:0000256" key="2">
    <source>
        <dbReference type="ARBA" id="ARBA00004286"/>
    </source>
</evidence>
<dbReference type="CDD" id="cd17744">
    <property type="entry name" value="BRCT_MDC1_rpt1"/>
    <property type="match status" value="1"/>
</dbReference>
<reference evidence="17" key="2">
    <citation type="submission" date="2025-08" db="UniProtKB">
        <authorList>
            <consortium name="Ensembl"/>
        </authorList>
    </citation>
    <scope>IDENTIFICATION</scope>
</reference>
<feature type="compositionally biased region" description="Acidic residues" evidence="14">
    <location>
        <begin position="428"/>
        <end position="438"/>
    </location>
</feature>
<evidence type="ECO:0000256" key="9">
    <source>
        <dbReference type="ARBA" id="ARBA00022843"/>
    </source>
</evidence>
<evidence type="ECO:0000313" key="18">
    <source>
        <dbReference type="Proteomes" id="UP000694402"/>
    </source>
</evidence>
<dbReference type="InterPro" id="IPR001357">
    <property type="entry name" value="BRCT_dom"/>
</dbReference>
<dbReference type="GO" id="GO:0006281">
    <property type="term" value="P:DNA repair"/>
    <property type="evidence" value="ECO:0007669"/>
    <property type="project" value="UniProtKB-KW"/>
</dbReference>
<keyword evidence="9" id="KW-0832">Ubl conjugation</keyword>
<evidence type="ECO:0000256" key="7">
    <source>
        <dbReference type="ARBA" id="ARBA00022737"/>
    </source>
</evidence>
<dbReference type="SUPFAM" id="SSF49879">
    <property type="entry name" value="SMAD/FHA domain"/>
    <property type="match status" value="1"/>
</dbReference>
<feature type="compositionally biased region" description="Polar residues" evidence="14">
    <location>
        <begin position="1105"/>
        <end position="1122"/>
    </location>
</feature>
<feature type="compositionally biased region" description="Basic and acidic residues" evidence="14">
    <location>
        <begin position="1227"/>
        <end position="1639"/>
    </location>
</feature>
<accession>A0AAZ3SJR4</accession>
<feature type="compositionally biased region" description="Acidic residues" evidence="14">
    <location>
        <begin position="1199"/>
        <end position="1212"/>
    </location>
</feature>
<dbReference type="Pfam" id="PF16589">
    <property type="entry name" value="BRCT_2"/>
    <property type="match status" value="1"/>
</dbReference>
<organism evidence="17 18">
    <name type="scientific">Oncorhynchus tshawytscha</name>
    <name type="common">Chinook salmon</name>
    <name type="synonym">Salmo tshawytscha</name>
    <dbReference type="NCBI Taxonomy" id="74940"/>
    <lineage>
        <taxon>Eukaryota</taxon>
        <taxon>Metazoa</taxon>
        <taxon>Chordata</taxon>
        <taxon>Craniata</taxon>
        <taxon>Vertebrata</taxon>
        <taxon>Euteleostomi</taxon>
        <taxon>Actinopterygii</taxon>
        <taxon>Neopterygii</taxon>
        <taxon>Teleostei</taxon>
        <taxon>Protacanthopterygii</taxon>
        <taxon>Salmoniformes</taxon>
        <taxon>Salmonidae</taxon>
        <taxon>Salmoninae</taxon>
        <taxon>Oncorhynchus</taxon>
    </lineage>
</organism>
<gene>
    <name evidence="17" type="primary">MDC1</name>
</gene>
<evidence type="ECO:0000256" key="11">
    <source>
        <dbReference type="ARBA" id="ARBA00023204"/>
    </source>
</evidence>
<dbReference type="Proteomes" id="UP000694402">
    <property type="component" value="Unassembled WGS sequence"/>
</dbReference>
<dbReference type="Gene3D" id="2.60.200.20">
    <property type="match status" value="1"/>
</dbReference>
<dbReference type="PANTHER" id="PTHR23196:SF34">
    <property type="entry name" value="MEDIATOR OF DNA DAMAGE CHECKPOINT PROTEIN 1"/>
    <property type="match status" value="1"/>
</dbReference>
<evidence type="ECO:0000256" key="14">
    <source>
        <dbReference type="SAM" id="MobiDB-lite"/>
    </source>
</evidence>
<keyword evidence="8" id="KW-0227">DNA damage</keyword>
<feature type="region of interest" description="Disordered" evidence="14">
    <location>
        <begin position="1"/>
        <end position="24"/>
    </location>
</feature>
<feature type="domain" description="BRCT" evidence="16">
    <location>
        <begin position="2094"/>
        <end position="2164"/>
    </location>
</feature>
<dbReference type="PROSITE" id="PS50006">
    <property type="entry name" value="FHA_DOMAIN"/>
    <property type="match status" value="1"/>
</dbReference>
<dbReference type="Pfam" id="PF16770">
    <property type="entry name" value="RTT107_BRCT_5"/>
    <property type="match status" value="1"/>
</dbReference>
<feature type="compositionally biased region" description="Low complexity" evidence="14">
    <location>
        <begin position="1733"/>
        <end position="1747"/>
    </location>
</feature>
<dbReference type="InterPro" id="IPR036420">
    <property type="entry name" value="BRCT_dom_sf"/>
</dbReference>
<feature type="compositionally biased region" description="Polar residues" evidence="14">
    <location>
        <begin position="1802"/>
        <end position="1813"/>
    </location>
</feature>
<dbReference type="CDD" id="cd18441">
    <property type="entry name" value="BRCT_MDC1_rpt2"/>
    <property type="match status" value="1"/>
</dbReference>
<feature type="region of interest" description="Disordered" evidence="14">
    <location>
        <begin position="2030"/>
        <end position="2079"/>
    </location>
</feature>
<feature type="region of interest" description="Disordered" evidence="14">
    <location>
        <begin position="820"/>
        <end position="917"/>
    </location>
</feature>
<feature type="compositionally biased region" description="Basic and acidic residues" evidence="14">
    <location>
        <begin position="334"/>
        <end position="355"/>
    </location>
</feature>
<feature type="domain" description="FHA" evidence="15">
    <location>
        <begin position="51"/>
        <end position="115"/>
    </location>
</feature>
<evidence type="ECO:0000256" key="10">
    <source>
        <dbReference type="ARBA" id="ARBA00022990"/>
    </source>
</evidence>
<feature type="compositionally biased region" description="Basic and acidic residues" evidence="14">
    <location>
        <begin position="1135"/>
        <end position="1150"/>
    </location>
</feature>
<feature type="compositionally biased region" description="Low complexity" evidence="14">
    <location>
        <begin position="632"/>
        <end position="643"/>
    </location>
</feature>
<evidence type="ECO:0000256" key="4">
    <source>
        <dbReference type="ARBA" id="ARBA00022454"/>
    </source>
</evidence>
<dbReference type="GeneTree" id="ENSGT00940000161757"/>
<proteinExistence type="predicted"/>
<evidence type="ECO:0000256" key="12">
    <source>
        <dbReference type="ARBA" id="ARBA00023242"/>
    </source>
</evidence>
<feature type="compositionally biased region" description="Basic residues" evidence="14">
    <location>
        <begin position="1944"/>
        <end position="1956"/>
    </location>
</feature>
<feature type="compositionally biased region" description="Low complexity" evidence="14">
    <location>
        <begin position="2053"/>
        <end position="2079"/>
    </location>
</feature>
<dbReference type="Gene3D" id="3.40.50.10190">
    <property type="entry name" value="BRCT domain"/>
    <property type="match status" value="2"/>
</dbReference>
<feature type="compositionally biased region" description="Acidic residues" evidence="14">
    <location>
        <begin position="471"/>
        <end position="481"/>
    </location>
</feature>
<feature type="compositionally biased region" description="Acidic residues" evidence="14">
    <location>
        <begin position="550"/>
        <end position="559"/>
    </location>
</feature>
<feature type="compositionally biased region" description="Polar residues" evidence="14">
    <location>
        <begin position="259"/>
        <end position="273"/>
    </location>
</feature>
<feature type="region of interest" description="Disordered" evidence="14">
    <location>
        <begin position="931"/>
        <end position="2013"/>
    </location>
</feature>
<keyword evidence="13" id="KW-0131">Cell cycle</keyword>
<dbReference type="GO" id="GO:0005694">
    <property type="term" value="C:chromosome"/>
    <property type="evidence" value="ECO:0007669"/>
    <property type="project" value="UniProtKB-SubCell"/>
</dbReference>
<evidence type="ECO:0000256" key="3">
    <source>
        <dbReference type="ARBA" id="ARBA00015014"/>
    </source>
</evidence>
<evidence type="ECO:0000259" key="15">
    <source>
        <dbReference type="PROSITE" id="PS50006"/>
    </source>
</evidence>
<keyword evidence="12" id="KW-0539">Nucleus</keyword>
<evidence type="ECO:0000256" key="8">
    <source>
        <dbReference type="ARBA" id="ARBA00022763"/>
    </source>
</evidence>
<evidence type="ECO:0000256" key="13">
    <source>
        <dbReference type="ARBA" id="ARBA00023306"/>
    </source>
</evidence>
<dbReference type="InterPro" id="IPR051579">
    <property type="entry name" value="DDR_Transcriptional_Reg"/>
</dbReference>
<dbReference type="GO" id="GO:0005634">
    <property type="term" value="C:nucleus"/>
    <property type="evidence" value="ECO:0007669"/>
    <property type="project" value="UniProtKB-SubCell"/>
</dbReference>
<keyword evidence="7" id="KW-0677">Repeat</keyword>
<feature type="compositionally biased region" description="Low complexity" evidence="14">
    <location>
        <begin position="1680"/>
        <end position="1693"/>
    </location>
</feature>
<reference evidence="18" key="1">
    <citation type="journal article" date="2018" name="PLoS ONE">
        <title>Chinook salmon (Oncorhynchus tshawytscha) genome and transcriptome.</title>
        <authorList>
            <person name="Christensen K.A."/>
            <person name="Leong J.S."/>
            <person name="Sakhrani D."/>
            <person name="Biagi C.A."/>
            <person name="Minkley D.R."/>
            <person name="Withler R.E."/>
            <person name="Rondeau E.B."/>
            <person name="Koop B.F."/>
            <person name="Devlin R.H."/>
        </authorList>
    </citation>
    <scope>NUCLEOTIDE SEQUENCE [LARGE SCALE GENOMIC DNA]</scope>
</reference>
<feature type="region of interest" description="Disordered" evidence="14">
    <location>
        <begin position="144"/>
        <end position="613"/>
    </location>
</feature>
<feature type="compositionally biased region" description="Acidic residues" evidence="14">
    <location>
        <begin position="963"/>
        <end position="974"/>
    </location>
</feature>
<dbReference type="SMART" id="SM00292">
    <property type="entry name" value="BRCT"/>
    <property type="match status" value="2"/>
</dbReference>
<feature type="compositionally biased region" description="Basic residues" evidence="14">
    <location>
        <begin position="1086"/>
        <end position="1095"/>
    </location>
</feature>
<feature type="compositionally biased region" description="Polar residues" evidence="14">
    <location>
        <begin position="857"/>
        <end position="871"/>
    </location>
</feature>
<sequence>MEATQLIDDSILEESEEEEDGEKRGEPLAKLRVLKNKHITETELPLYQGENVLGRNPDSCSLPLVARSVSKQHTIISISMFRGNRRHGNVAAMETEALVWDLGSMNGTRKGRTKLTPHVRYALTEGECVVIADIPCQYVSVDQRGGQGHMQNPTNAHSGRGRRSGPDRKAQLRGSPSGQGLGRETGTPKTEGRGVNGEIGAPSLTELGGKGKNLAKPLSFEQTPTQPERTLVPESDSDGEQEGRRDKWGKFFVSDSDSHMSSPTCSTFLSPTTKVIPESEDESPITPSSSAKNRPKKIVSFSEEESDMDGPRQQPRRRRAQVIVDDSEEEEEGKEGTEALGEKETGKRTRGKEDVSVVNQVSQAERDRLTPSAPMVSTGDTFNMDSDTDVEGEEEMGLSAPVNAVKPPAATEPPTTDSDPGQIHMDSDTDVEEGDTMDGDVKLMLTAADVERKPVDSVPVVQPTEIHLDSDTDVDDDDDVSDSATNVTSFVSDPAEKPDDPAPAVPPVEFHLDTDTDVEEEDTDTHSKTVPESDSSGIRTGIAGPQEILLDSDTDEEDSPFTPPASSRTAELLNPPTSVGPAAAAPLEIRSDSDTDLEEDSTQTMNLPPPNVTTVTEDAVLASRQAVLPSPTITTTTGAVTKTIALRSQDSDADTDAEEERLEPKPRSRPPAGMVPESAPSRDGVGPQQGWSRCRPPAGMVPESDLSEPSDFRMDSDTEEDGPGEAGQGQTACRLREGAVGPGLPPLGGSPGPHQKCSTPLASSVQEEMETQAFFCPSDPFRRPALPPVLRPTAALSCSASDSQEDDDFVVAETQSFVLEAQNQGHQSSLPVEPTLDATQPYGLEPSLGEDREEQPSRGSSQLGLSDSSHLQARDQASESTQAFSFPGGDSDLEATQTYGSGGGREEPGLGQRSAVFGRNRQVDFVLEATQAYAAQPRSDTEEEDEEETPNVATTETLPMSAYEEEDGEEEEDLVGAMPLTPVRRGRSGGAREREEEEQETQTGEVLTNQYLSTAQTLDTVQESDDEEEAKPDSPRRRRTQKQTVDEEERQTVGSYLSTAETQPMFTAVAAEDDDDNEEEELKPPSPRRRGRSQRGRVEEEETQPSEFLTSSHISTAETQPMGTCDTEEEEEEDTKAKGRAQRERGKESEAGTSGVSSRGRRGARGGEEESSETLKTQMRGKGKAVNTAGGGGRREVLPEEEESEKEEEAEVVEQGRRGRGRKSVKQQKEGEKERLEEEGIEKERQEQPEKERLQKGKVESERVMKEQQDRERMEQELKEQDERLESVEREETERIEREKREETERMEREKREETERMEREKREETERMEREKREETERMEREKREETERMEREKREETERMEREKREETERMEREKREETERMEREKREQEKREETERMEREKREETERMEREKTEQEKREETERMEREKTEQEKREETERMEREKREETERMEREKTEQEKTEQEKTEQEKTEQEKTEQEKRERLERERKEREEQERLQCERTKREKKERLEEEKERIERERKEIEERNRLEREEKGKQEQLERERVEKERIEGEQAEKQRSEKEKMEREEKRKQERELLKKKKEEKERNLKEKLEREKKEREKREVEEKEKEIKERQAKEQGEKQAKKDDENELKTSRRGRRATTRRTVTVPPTTEPQPELNILSSTPEPVPASITRSRSNSSNSVSSERSSIDTLGSRGRGGRKTTSTTEPAPGPDNPTRNSTRRRTLVGTVVAPPAAVEVTVQDILSSEQFVARRTRSSSTNSHSSTNSEVSTCIVDSVSSQSKGRGGGRRRKTGTESVSPSNRQSEQPPAHKPTARGRRSQKVEDDSPHPVINEKADSQEAGGTIRGQNKTAKTNEPDPVVADEETTPAQVTEDSPAPRGNGRGRGRAGQKDNTPESTTTTLGGDTPSEEGVESKTGGRGKGRKRGLEEEEENSGFKVPRRKAKVQRGGRCRAVEEEGEKEEKPASTPAKRGRASTAQVKKIAEEEKSMERQSEKMEEEEAGAVQRKVRGRQLTVQIKKKEEPVLDSVVPQTPTGKGRGKRRAPVESSPLARTPRSSSASPLSSLSSPGTLGPARAATQSYKVLFTGVVDEEGGKVVSCLGGSLAKGVADMTHLVTDRVRRTVKFLCAVARGVPVVTTDWLDKCGKVGRFLPTDRYLVKDREQENKFSFCLEESLRTASTQPLLQGYEVHVTGSVLPEPAQMKDIIVCSGARFLSTMPSTQKAQARTLVISCGEDWSLCAPARSASLHVLSAEFLLTGILQQRVDLVTHVLSAPKPRAQPGAKGQARGRKIM</sequence>
<feature type="compositionally biased region" description="Basic and acidic residues" evidence="14">
    <location>
        <begin position="1827"/>
        <end position="1844"/>
    </location>
</feature>